<accession>A0A4Y3VDK7</accession>
<dbReference type="Proteomes" id="UP000317881">
    <property type="component" value="Unassembled WGS sequence"/>
</dbReference>
<organism evidence="2 3">
    <name type="scientific">Streptomyces spinoverrucosus</name>
    <dbReference type="NCBI Taxonomy" id="284043"/>
    <lineage>
        <taxon>Bacteria</taxon>
        <taxon>Bacillati</taxon>
        <taxon>Actinomycetota</taxon>
        <taxon>Actinomycetes</taxon>
        <taxon>Kitasatosporales</taxon>
        <taxon>Streptomycetaceae</taxon>
        <taxon>Streptomyces</taxon>
    </lineage>
</organism>
<feature type="region of interest" description="Disordered" evidence="1">
    <location>
        <begin position="17"/>
        <end position="39"/>
    </location>
</feature>
<evidence type="ECO:0000313" key="3">
    <source>
        <dbReference type="Proteomes" id="UP000317881"/>
    </source>
</evidence>
<proteinExistence type="predicted"/>
<evidence type="ECO:0000256" key="1">
    <source>
        <dbReference type="SAM" id="MobiDB-lite"/>
    </source>
</evidence>
<protein>
    <submittedName>
        <fullName evidence="2">Uncharacterized protein</fullName>
    </submittedName>
</protein>
<reference evidence="2 3" key="1">
    <citation type="submission" date="2019-06" db="EMBL/GenBank/DDBJ databases">
        <title>Whole genome shotgun sequence of Streptomyces spinoverrucosus NBRC 14228.</title>
        <authorList>
            <person name="Hosoyama A."/>
            <person name="Uohara A."/>
            <person name="Ohji S."/>
            <person name="Ichikawa N."/>
        </authorList>
    </citation>
    <scope>NUCLEOTIDE SEQUENCE [LARGE SCALE GENOMIC DNA]</scope>
    <source>
        <strain evidence="2 3">NBRC 14228</strain>
    </source>
</reference>
<name>A0A4Y3VDK7_9ACTN</name>
<evidence type="ECO:0000313" key="2">
    <source>
        <dbReference type="EMBL" id="GEC04178.1"/>
    </source>
</evidence>
<dbReference type="AlphaFoldDB" id="A0A4Y3VDK7"/>
<sequence>MEAEPVRLHCQRAAQDAVPALAEQQPQGVREAGADHDPPRLGAYAARACQVLGERLAQFPAARRVARAERLVGRLLERPPVGGEPVRARERGGVRGALPEVVSWATRACGRLLRDPGTALEGLGAVGDAGARALAGGQPALGGEFRVGVGDRVAGDTEVGGERAVRGQAGAGGESAAAYGVPQCPDEGGAAAARAGQLQVQVSADGPRSPP</sequence>
<gene>
    <name evidence="2" type="ORF">SSP24_18330</name>
</gene>
<feature type="region of interest" description="Disordered" evidence="1">
    <location>
        <begin position="158"/>
        <end position="211"/>
    </location>
</feature>
<keyword evidence="3" id="KW-1185">Reference proteome</keyword>
<comment type="caution">
    <text evidence="2">The sequence shown here is derived from an EMBL/GenBank/DDBJ whole genome shotgun (WGS) entry which is preliminary data.</text>
</comment>
<dbReference type="EMBL" id="BJND01000012">
    <property type="protein sequence ID" value="GEC04178.1"/>
    <property type="molecule type" value="Genomic_DNA"/>
</dbReference>